<comment type="caution">
    <text evidence="2">The sequence shown here is derived from an EMBL/GenBank/DDBJ whole genome shotgun (WGS) entry which is preliminary data.</text>
</comment>
<dbReference type="AlphaFoldDB" id="A0A5C4MM10"/>
<evidence type="ECO:0000313" key="3">
    <source>
        <dbReference type="Proteomes" id="UP000305887"/>
    </source>
</evidence>
<proteinExistence type="predicted"/>
<keyword evidence="1" id="KW-0812">Transmembrane</keyword>
<protein>
    <submittedName>
        <fullName evidence="2">Uncharacterized protein</fullName>
    </submittedName>
</protein>
<accession>A0A5C4MM10</accession>
<feature type="transmembrane region" description="Helical" evidence="1">
    <location>
        <begin position="15"/>
        <end position="37"/>
    </location>
</feature>
<reference evidence="2 3" key="1">
    <citation type="submission" date="2019-06" db="EMBL/GenBank/DDBJ databases">
        <title>YIM 131921 draft genome.</title>
        <authorList>
            <person name="Jiang L."/>
        </authorList>
    </citation>
    <scope>NUCLEOTIDE SEQUENCE [LARGE SCALE GENOMIC DNA]</scope>
    <source>
        <strain evidence="2 3">YIM 131921</strain>
    </source>
</reference>
<evidence type="ECO:0000313" key="2">
    <source>
        <dbReference type="EMBL" id="TNC43081.1"/>
    </source>
</evidence>
<dbReference type="Proteomes" id="UP000305887">
    <property type="component" value="Unassembled WGS sequence"/>
</dbReference>
<feature type="transmembrane region" description="Helical" evidence="1">
    <location>
        <begin position="43"/>
        <end position="64"/>
    </location>
</feature>
<keyword evidence="1" id="KW-1133">Transmembrane helix</keyword>
<organism evidence="2 3">
    <name type="scientific">Rubellimicrobium rubrum</name>
    <dbReference type="NCBI Taxonomy" id="2585369"/>
    <lineage>
        <taxon>Bacteria</taxon>
        <taxon>Pseudomonadati</taxon>
        <taxon>Pseudomonadota</taxon>
        <taxon>Alphaproteobacteria</taxon>
        <taxon>Rhodobacterales</taxon>
        <taxon>Roseobacteraceae</taxon>
        <taxon>Rubellimicrobium</taxon>
    </lineage>
</organism>
<keyword evidence="3" id="KW-1185">Reference proteome</keyword>
<dbReference type="EMBL" id="VDFU01000077">
    <property type="protein sequence ID" value="TNC43081.1"/>
    <property type="molecule type" value="Genomic_DNA"/>
</dbReference>
<sequence>MNVLRRGDSPEEVDILICQLVVAAVIGIMAGVGVWLMEGGAGAAFGTYALTVFSGLAGSVYASLLGPSAQDA</sequence>
<name>A0A5C4MM10_9RHOB</name>
<keyword evidence="1" id="KW-0472">Membrane</keyword>
<gene>
    <name evidence="2" type="ORF">FHG66_21205</name>
</gene>
<evidence type="ECO:0000256" key="1">
    <source>
        <dbReference type="SAM" id="Phobius"/>
    </source>
</evidence>